<evidence type="ECO:0000256" key="7">
    <source>
        <dbReference type="ARBA" id="ARBA00022695"/>
    </source>
</evidence>
<keyword evidence="6" id="KW-0808">Transferase</keyword>
<evidence type="ECO:0000313" key="12">
    <source>
        <dbReference type="EMBL" id="AYN45100.1"/>
    </source>
</evidence>
<keyword evidence="9" id="KW-0693">Viral RNA replication</keyword>
<evidence type="ECO:0000256" key="6">
    <source>
        <dbReference type="ARBA" id="ARBA00022679"/>
    </source>
</evidence>
<keyword evidence="7" id="KW-0548">Nucleotidyltransferase</keyword>
<evidence type="ECO:0000259" key="11">
    <source>
        <dbReference type="PROSITE" id="PS50507"/>
    </source>
</evidence>
<organism evidence="12 13">
    <name type="scientific">Tomato necrotic spot virus</name>
    <dbReference type="NCBI Taxonomy" id="568804"/>
    <lineage>
        <taxon>Viruses</taxon>
        <taxon>Riboviria</taxon>
        <taxon>Orthornavirae</taxon>
        <taxon>Kitrinoviricota</taxon>
        <taxon>Alsuviricetes</taxon>
        <taxon>Martellivirales</taxon>
        <taxon>Bromoviridae</taxon>
        <taxon>Ilarvirus</taxon>
        <taxon>Ilarvirus ToNSV</taxon>
    </lineage>
</organism>
<dbReference type="SUPFAM" id="SSF56672">
    <property type="entry name" value="DNA/RNA polymerases"/>
    <property type="match status" value="1"/>
</dbReference>
<comment type="subunit">
    <text evidence="2">Interacts with replication protein 1a.</text>
</comment>
<evidence type="ECO:0000256" key="10">
    <source>
        <dbReference type="SAM" id="MobiDB-lite"/>
    </source>
</evidence>
<evidence type="ECO:0000256" key="9">
    <source>
        <dbReference type="ARBA" id="ARBA00022953"/>
    </source>
</evidence>
<keyword evidence="8" id="KW-0547">Nucleotide-binding</keyword>
<keyword evidence="13" id="KW-1185">Reference proteome</keyword>
<dbReference type="CDD" id="cd23252">
    <property type="entry name" value="Bromoviridae_RdRp"/>
    <property type="match status" value="1"/>
</dbReference>
<dbReference type="GO" id="GO:0000166">
    <property type="term" value="F:nucleotide binding"/>
    <property type="evidence" value="ECO:0007669"/>
    <property type="project" value="UniProtKB-KW"/>
</dbReference>
<comment type="function">
    <text evidence="1">RNA-dependent RNA polymerase which replicates the viral genome composed of 3 RNA segments, RNA1, RNA2 and RNA3.</text>
</comment>
<dbReference type="Proteomes" id="UP001261113">
    <property type="component" value="Genome"/>
</dbReference>
<accession>A0A3G2JU77</accession>
<dbReference type="PROSITE" id="PS50507">
    <property type="entry name" value="RDRP_SSRNA_POS"/>
    <property type="match status" value="1"/>
</dbReference>
<dbReference type="GO" id="GO:0039690">
    <property type="term" value="P:positive stranded viral RNA replication"/>
    <property type="evidence" value="ECO:0007669"/>
    <property type="project" value="InterPro"/>
</dbReference>
<evidence type="ECO:0000256" key="5">
    <source>
        <dbReference type="ARBA" id="ARBA00022484"/>
    </source>
</evidence>
<evidence type="ECO:0000313" key="13">
    <source>
        <dbReference type="Proteomes" id="UP001261113"/>
    </source>
</evidence>
<dbReference type="GO" id="GO:0003723">
    <property type="term" value="F:RNA binding"/>
    <property type="evidence" value="ECO:0007669"/>
    <property type="project" value="InterPro"/>
</dbReference>
<feature type="domain" description="RdRp catalytic" evidence="11">
    <location>
        <begin position="466"/>
        <end position="581"/>
    </location>
</feature>
<evidence type="ECO:0000256" key="1">
    <source>
        <dbReference type="ARBA" id="ARBA00002542"/>
    </source>
</evidence>
<dbReference type="GO" id="GO:0006351">
    <property type="term" value="P:DNA-templated transcription"/>
    <property type="evidence" value="ECO:0007669"/>
    <property type="project" value="InterPro"/>
</dbReference>
<dbReference type="InterPro" id="IPR001788">
    <property type="entry name" value="RNA-dep_RNA_pol_alsuvir"/>
</dbReference>
<feature type="compositionally biased region" description="Basic and acidic residues" evidence="10">
    <location>
        <begin position="782"/>
        <end position="805"/>
    </location>
</feature>
<gene>
    <name evidence="12" type="primary">2a</name>
</gene>
<evidence type="ECO:0000256" key="8">
    <source>
        <dbReference type="ARBA" id="ARBA00022741"/>
    </source>
</evidence>
<proteinExistence type="predicted"/>
<evidence type="ECO:0000256" key="2">
    <source>
        <dbReference type="ARBA" id="ARBA00011754"/>
    </source>
</evidence>
<reference evidence="12 13" key="1">
    <citation type="submission" date="2018-08" db="EMBL/GenBank/DDBJ databases">
        <title>Complete genome sequence of tomato necrotic spot virus, a putative ilarvirus belonging to subgroup 1.</title>
        <authorList>
            <person name="Bratsch S."/>
            <person name="Mollov D."/>
        </authorList>
    </citation>
    <scope>NUCLEOTIDE SEQUENCE [LARGE SCALE GENOMIC DNA]</scope>
    <source>
        <strain evidence="12">Indiana</strain>
    </source>
</reference>
<dbReference type="Pfam" id="PF00978">
    <property type="entry name" value="RdRP_2"/>
    <property type="match status" value="1"/>
</dbReference>
<feature type="compositionally biased region" description="Basic residues" evidence="10">
    <location>
        <begin position="806"/>
        <end position="819"/>
    </location>
</feature>
<feature type="region of interest" description="Disordered" evidence="10">
    <location>
        <begin position="739"/>
        <end position="819"/>
    </location>
</feature>
<feature type="compositionally biased region" description="Basic and acidic residues" evidence="10">
    <location>
        <begin position="759"/>
        <end position="771"/>
    </location>
</feature>
<dbReference type="InterPro" id="IPR043502">
    <property type="entry name" value="DNA/RNA_pol_sf"/>
</dbReference>
<evidence type="ECO:0000256" key="3">
    <source>
        <dbReference type="ARBA" id="ARBA00012494"/>
    </source>
</evidence>
<name>A0A3G2JU77_9BROM</name>
<keyword evidence="5" id="KW-0696">RNA-directed RNA polymerase</keyword>
<dbReference type="EC" id="2.7.7.48" evidence="3"/>
<evidence type="ECO:0000256" key="4">
    <source>
        <dbReference type="ARBA" id="ARBA00018640"/>
    </source>
</evidence>
<dbReference type="InterPro" id="IPR047309">
    <property type="entry name" value="Bromoviridae_RdRp"/>
</dbReference>
<dbReference type="EMBL" id="MH780155">
    <property type="protein sequence ID" value="AYN45100.1"/>
    <property type="molecule type" value="Genomic_RNA"/>
</dbReference>
<sequence length="819" mass="93895">MDNVQINLINYFLSSRVKFYSSFGVLHDDYFDWVKLYLFKNVVEHTAKFDFATIHMTLEMVLCRLVPGLGDFMYPEDSDEEDGLSSREIDPFYLPYDDLDVDYTTLCHDRDDSVPTVPPEDELLVFVSNAAYMPEGSKWGDASDSSFNEKLEEIQPVPLSMDCCPQSVPDEEIPFDDDGKLVDVHWSDAVPSMAPEVSCDADFRECGFTSYSPGSQHISRWKPKVSQVKPDPSIIQSAIDELFPHHHSVDDRYFQEWVETHDIDLEVSDCNLDMSVFNDWSKGADTRLVPQMNVGGLSHRVPTQREALLAIKKRNMNVPELQSQFDHEEVLNRCVNRFLTHVVDKTRLSKLAPMSGEEVAFFNQYLENKNPPLSEYKGPIPLIALDKYMHMIKTTLKPVEEDSLHIERPVPATITYHKKGVVMMTSPYFLCAMVRLLYVLKSKIFIPTGKYHQIFQMDPVRLKTSKFFKEIDFSKFDKSQGRLHHDVQFRLFLHLGLPHHFVTTWFNAHERSHIRDRDCGIGFSVDYQRRTGDACTYLGNTLVTLSVLSYVYDLSKPDVLFVAASGDDSLIGSMNPLPRDKEDLCVSLFNLETKFPHNQPFLCSKFLLVVDCDDGTEEVLAVPNPLKILQKMGPKNLQVTVLDDYYQSLCDILWVFEDADVCRRVAQLAEYRQFKGKRHCLFLESALLSLPSLVANRLKFVRRTVNFEGSKACIRNDVYSNLIAYNDSRVRSRCDAAGSTRCKTDSTETDTTPPGKPGNPDEYRWRGRTTETGEAVPRRRSPREVRGKRIRRGDKCISDGWPTDHRRIKGSRKGSLKLH</sequence>
<dbReference type="InterPro" id="IPR007094">
    <property type="entry name" value="RNA-dir_pol_PSvirus"/>
</dbReference>
<dbReference type="GO" id="GO:0003968">
    <property type="term" value="F:RNA-directed RNA polymerase activity"/>
    <property type="evidence" value="ECO:0007669"/>
    <property type="project" value="UniProtKB-KW"/>
</dbReference>
<protein>
    <recommendedName>
        <fullName evidence="4">RNA-directed RNA polymerase 2a</fullName>
        <ecNumber evidence="3">2.7.7.48</ecNumber>
    </recommendedName>
</protein>